<reference evidence="12 13" key="2">
    <citation type="journal article" date="2012" name="Open Biol.">
        <title>Characteristics of nucleosomes and linker DNA regions on the genome of the basidiomycete Mixia osmundae revealed by mono- and dinucleosome mapping.</title>
        <authorList>
            <person name="Nishida H."/>
            <person name="Kondo S."/>
            <person name="Matsumoto T."/>
            <person name="Suzuki Y."/>
            <person name="Yoshikawa H."/>
            <person name="Taylor T.D."/>
            <person name="Sugiyama J."/>
        </authorList>
    </citation>
    <scope>NUCLEOTIDE SEQUENCE [LARGE SCALE GENOMIC DNA]</scope>
    <source>
        <strain evidence="13">CBS 9802 / IAM 14324 / JCM 22182 / KY 12970</strain>
    </source>
</reference>
<evidence type="ECO:0000256" key="11">
    <source>
        <dbReference type="SAM" id="MobiDB-lite"/>
    </source>
</evidence>
<evidence type="ECO:0000256" key="3">
    <source>
        <dbReference type="ARBA" id="ARBA00022571"/>
    </source>
</evidence>
<comment type="catalytic activity">
    <reaction evidence="10">
        <text>L-glutamate + acetyl-CoA = N-acetyl-L-glutamate + CoA + H(+)</text>
        <dbReference type="Rhea" id="RHEA:24292"/>
        <dbReference type="ChEBI" id="CHEBI:15378"/>
        <dbReference type="ChEBI" id="CHEBI:29985"/>
        <dbReference type="ChEBI" id="CHEBI:44337"/>
        <dbReference type="ChEBI" id="CHEBI:57287"/>
        <dbReference type="ChEBI" id="CHEBI:57288"/>
        <dbReference type="EC" id="2.3.1.1"/>
    </reaction>
</comment>
<keyword evidence="9 10" id="KW-0012">Acyltransferase</keyword>
<keyword evidence="13" id="KW-1185">Reference proteome</keyword>
<evidence type="ECO:0000256" key="9">
    <source>
        <dbReference type="ARBA" id="ARBA00023315"/>
    </source>
</evidence>
<dbReference type="InterPro" id="IPR002813">
    <property type="entry name" value="Arg_biosynth_ArgJ"/>
</dbReference>
<dbReference type="InParanoid" id="G7E1Q5"/>
<dbReference type="GO" id="GO:0006592">
    <property type="term" value="P:ornithine biosynthetic process"/>
    <property type="evidence" value="ECO:0007669"/>
    <property type="project" value="TreeGrafter"/>
</dbReference>
<dbReference type="NCBIfam" id="NF003802">
    <property type="entry name" value="PRK05388.1"/>
    <property type="match status" value="1"/>
</dbReference>
<feature type="site" description="Involved in the stabilization of negative charge on the oxyanion by the formation of the oxyanion hole" evidence="10">
    <location>
        <position position="159"/>
    </location>
</feature>
<comment type="caution">
    <text evidence="12">The sequence shown here is derived from an EMBL/GenBank/DDBJ whole genome shotgun (WGS) entry which is preliminary data.</text>
</comment>
<dbReference type="FunCoup" id="G7E1Q5">
    <property type="interactions" value="140"/>
</dbReference>
<dbReference type="PANTHER" id="PTHR23100:SF0">
    <property type="entry name" value="ARGININE BIOSYNTHESIS BIFUNCTIONAL PROTEIN ARGJ, MITOCHONDRIAL"/>
    <property type="match status" value="1"/>
</dbReference>
<feature type="chain" id="PRO_5023375872" description="Arginine biosynthesis bifunctional protein ArgJ beta chain" evidence="10">
    <location>
        <begin position="238"/>
        <end position="460"/>
    </location>
</feature>
<feature type="region of interest" description="Disordered" evidence="11">
    <location>
        <begin position="132"/>
        <end position="153"/>
    </location>
</feature>
<name>G7E1Q5_MIXOS</name>
<feature type="binding site" evidence="10">
    <location>
        <position position="325"/>
    </location>
    <ligand>
        <name>substrate</name>
    </ligand>
</feature>
<dbReference type="NCBIfam" id="TIGR00120">
    <property type="entry name" value="ArgJ"/>
    <property type="match status" value="1"/>
</dbReference>
<feature type="binding site" evidence="10">
    <location>
        <position position="197"/>
    </location>
    <ligand>
        <name>substrate</name>
    </ligand>
</feature>
<evidence type="ECO:0000256" key="2">
    <source>
        <dbReference type="ARBA" id="ARBA00006774"/>
    </source>
</evidence>
<dbReference type="UniPathway" id="UPA00068">
    <property type="reaction ID" value="UER00106"/>
</dbReference>
<comment type="pathway">
    <text evidence="10">Amino-acid biosynthesis; L-arginine biosynthesis; N(2)-acetyl-L-ornithine from L-glutamate: step 1/4.</text>
</comment>
<dbReference type="GO" id="GO:0004042">
    <property type="term" value="F:L-glutamate N-acetyltransferase activity"/>
    <property type="evidence" value="ECO:0007669"/>
    <property type="project" value="UniProtKB-UniRule"/>
</dbReference>
<dbReference type="HOGENOM" id="CLU_027172_1_0_1"/>
<feature type="site" description="Cleavage; by autolysis" evidence="10">
    <location>
        <begin position="237"/>
        <end position="238"/>
    </location>
</feature>
<gene>
    <name evidence="12" type="primary">Mo03436</name>
    <name evidence="12" type="ORF">E5Q_03436</name>
</gene>
<feature type="compositionally biased region" description="Polar residues" evidence="11">
    <location>
        <begin position="12"/>
        <end position="22"/>
    </location>
</feature>
<dbReference type="GO" id="GO:0004358">
    <property type="term" value="F:L-glutamate N-acetyltransferase activity, acting on acetyl-L-ornithine as donor"/>
    <property type="evidence" value="ECO:0007669"/>
    <property type="project" value="UniProtKB-UniRule"/>
</dbReference>
<evidence type="ECO:0000256" key="4">
    <source>
        <dbReference type="ARBA" id="ARBA00022605"/>
    </source>
</evidence>
<feature type="binding site" evidence="10">
    <location>
        <position position="455"/>
    </location>
    <ligand>
        <name>substrate</name>
    </ligand>
</feature>
<keyword evidence="4 10" id="KW-0028">Amino-acid biosynthesis</keyword>
<dbReference type="eggNOG" id="KOG2786">
    <property type="taxonomic scope" value="Eukaryota"/>
</dbReference>
<dbReference type="HAMAP" id="MF_01106">
    <property type="entry name" value="ArgJ"/>
    <property type="match status" value="1"/>
</dbReference>
<evidence type="ECO:0000256" key="7">
    <source>
        <dbReference type="ARBA" id="ARBA00023128"/>
    </source>
</evidence>
<keyword evidence="6 10" id="KW-0068">Autocatalytic cleavage</keyword>
<feature type="chain" id="PRO_5023375873" description="Arginine biosynthesis bifunctional protein ArgJ alpha chain" evidence="10">
    <location>
        <begin position="1"/>
        <end position="237"/>
    </location>
</feature>
<comment type="similarity">
    <text evidence="2 10">Belongs to the ArgJ family.</text>
</comment>
<evidence type="ECO:0000256" key="6">
    <source>
        <dbReference type="ARBA" id="ARBA00022813"/>
    </source>
</evidence>
<feature type="active site" description="Nucleophile" evidence="10">
    <location>
        <position position="238"/>
    </location>
</feature>
<dbReference type="Gene3D" id="3.30.2330.10">
    <property type="entry name" value="arginine biosynthesis bifunctional protein suprefamily"/>
    <property type="match status" value="1"/>
</dbReference>
<organism evidence="12 13">
    <name type="scientific">Mixia osmundae (strain CBS 9802 / IAM 14324 / JCM 22182 / KY 12970)</name>
    <dbReference type="NCBI Taxonomy" id="764103"/>
    <lineage>
        <taxon>Eukaryota</taxon>
        <taxon>Fungi</taxon>
        <taxon>Dikarya</taxon>
        <taxon>Basidiomycota</taxon>
        <taxon>Pucciniomycotina</taxon>
        <taxon>Mixiomycetes</taxon>
        <taxon>Mixiales</taxon>
        <taxon>Mixiaceae</taxon>
        <taxon>Mixia</taxon>
    </lineage>
</organism>
<evidence type="ECO:0000313" key="13">
    <source>
        <dbReference type="Proteomes" id="UP000009131"/>
    </source>
</evidence>
<accession>G7E1Q5</accession>
<dbReference type="GO" id="GO:0006526">
    <property type="term" value="P:L-arginine biosynthetic process"/>
    <property type="evidence" value="ECO:0007669"/>
    <property type="project" value="UniProtKB-UniRule"/>
</dbReference>
<dbReference type="FunFam" id="3.30.2330.10:FF:000001">
    <property type="entry name" value="Arginine biosynthesis bifunctional protein ArgJ, mitochondrial"/>
    <property type="match status" value="1"/>
</dbReference>
<reference evidence="12 13" key="1">
    <citation type="journal article" date="2011" name="J. Gen. Appl. Microbiol.">
        <title>Draft genome sequencing of the enigmatic basidiomycete Mixia osmundae.</title>
        <authorList>
            <person name="Nishida H."/>
            <person name="Nagatsuka Y."/>
            <person name="Sugiyama J."/>
        </authorList>
    </citation>
    <scope>NUCLEOTIDE SEQUENCE [LARGE SCALE GENOMIC DNA]</scope>
    <source>
        <strain evidence="13">CBS 9802 / IAM 14324 / JCM 22182 / KY 12970</strain>
    </source>
</reference>
<comment type="catalytic activity">
    <reaction evidence="10">
        <text>N(2)-acetyl-L-ornithine + L-glutamate = N-acetyl-L-glutamate + L-ornithine</text>
        <dbReference type="Rhea" id="RHEA:15349"/>
        <dbReference type="ChEBI" id="CHEBI:29985"/>
        <dbReference type="ChEBI" id="CHEBI:44337"/>
        <dbReference type="ChEBI" id="CHEBI:46911"/>
        <dbReference type="ChEBI" id="CHEBI:57805"/>
        <dbReference type="EC" id="2.3.1.35"/>
    </reaction>
</comment>
<comment type="subcellular location">
    <subcellularLocation>
        <location evidence="1 10">Mitochondrion matrix</location>
    </subcellularLocation>
</comment>
<feature type="binding site" evidence="10">
    <location>
        <position position="460"/>
    </location>
    <ligand>
        <name>substrate</name>
    </ligand>
</feature>
<dbReference type="EC" id="2.3.1.1" evidence="10"/>
<proteinExistence type="inferred from homology"/>
<dbReference type="Proteomes" id="UP000009131">
    <property type="component" value="Unassembled WGS sequence"/>
</dbReference>
<keyword evidence="8 10" id="KW-0511">Multifunctional enzyme</keyword>
<dbReference type="EC" id="2.3.1.35" evidence="10"/>
<evidence type="ECO:0000256" key="10">
    <source>
        <dbReference type="HAMAP-Rule" id="MF_03124"/>
    </source>
</evidence>
<feature type="binding site" evidence="10">
    <location>
        <position position="238"/>
    </location>
    <ligand>
        <name>substrate</name>
    </ligand>
</feature>
<dbReference type="CDD" id="cd02152">
    <property type="entry name" value="OAT"/>
    <property type="match status" value="1"/>
</dbReference>
<dbReference type="SUPFAM" id="SSF56266">
    <property type="entry name" value="DmpA/ArgJ-like"/>
    <property type="match status" value="1"/>
</dbReference>
<dbReference type="Gene3D" id="3.10.20.340">
    <property type="entry name" value="ArgJ beta chain, C-terminal domain"/>
    <property type="match status" value="1"/>
</dbReference>
<keyword evidence="7 10" id="KW-0496">Mitochondrion</keyword>
<dbReference type="MEROPS" id="T05.001"/>
<feature type="compositionally biased region" description="Polar residues" evidence="11">
    <location>
        <begin position="142"/>
        <end position="153"/>
    </location>
</feature>
<dbReference type="GO" id="GO:0005759">
    <property type="term" value="C:mitochondrial matrix"/>
    <property type="evidence" value="ECO:0007669"/>
    <property type="project" value="UniProtKB-SubCell"/>
</dbReference>
<dbReference type="FunFam" id="3.10.20.340:FF:000002">
    <property type="entry name" value="Arginine biosynthesis bifunctional protein ArgJ, mitochondrial"/>
    <property type="match status" value="1"/>
</dbReference>
<dbReference type="InterPro" id="IPR042195">
    <property type="entry name" value="ArgJ_beta_C"/>
</dbReference>
<comment type="pathway">
    <text evidence="10">Amino-acid biosynthesis; L-arginine biosynthesis; L-ornithine and N-acetyl-L-glutamate from L-glutamate and N(2)-acetyl-L-ornithine (cyclic): step 1/1.</text>
</comment>
<dbReference type="InterPro" id="IPR016117">
    <property type="entry name" value="ArgJ-like_dom_sf"/>
</dbReference>
<evidence type="ECO:0000256" key="5">
    <source>
        <dbReference type="ARBA" id="ARBA00022679"/>
    </source>
</evidence>
<comment type="subunit">
    <text evidence="10">Heterodimer of an alpha and a beta chain.</text>
</comment>
<dbReference type="OrthoDB" id="2017946at2759"/>
<feature type="site" description="Involved in the stabilization of negative charge on the oxyanion by the formation of the oxyanion hole" evidence="10">
    <location>
        <position position="158"/>
    </location>
</feature>
<dbReference type="PANTHER" id="PTHR23100">
    <property type="entry name" value="ARGININE BIOSYNTHESIS BIFUNCTIONAL PROTEIN ARGJ"/>
    <property type="match status" value="1"/>
</dbReference>
<evidence type="ECO:0000313" key="12">
    <source>
        <dbReference type="EMBL" id="GAA96765.1"/>
    </source>
</evidence>
<comment type="PTM">
    <text evidence="10">The alpha and beta chains are autoproteolytically processed from a single precursor protein within the mitochondrion.</text>
</comment>
<feature type="region of interest" description="Disordered" evidence="11">
    <location>
        <begin position="1"/>
        <end position="22"/>
    </location>
</feature>
<protein>
    <recommendedName>
        <fullName evidence="10">Arginine biosynthesis bifunctional protein ArgJ, mitochondrial</fullName>
    </recommendedName>
    <domain>
        <recommendedName>
            <fullName evidence="10">Glutamate N-acetyltransferase</fullName>
            <shortName evidence="10">GAT</shortName>
            <ecNumber evidence="10">2.3.1.35</ecNumber>
        </recommendedName>
        <alternativeName>
            <fullName evidence="10">Ornithine acetyltransferase</fullName>
            <shortName evidence="10">OATase</shortName>
        </alternativeName>
        <alternativeName>
            <fullName evidence="10">Ornithine transacetylase</fullName>
        </alternativeName>
    </domain>
    <domain>
        <recommendedName>
            <fullName evidence="10">Amino-acid acetyltransferase</fullName>
            <ecNumber evidence="10">2.3.1.1</ecNumber>
        </recommendedName>
        <alternativeName>
            <fullName evidence="10">N-acetylglutamate synthase</fullName>
            <shortName evidence="10">AGS</shortName>
        </alternativeName>
    </domain>
    <component>
        <recommendedName>
            <fullName evidence="10">Arginine biosynthesis bifunctional protein ArgJ alpha chain</fullName>
        </recommendedName>
    </component>
    <component>
        <recommendedName>
            <fullName evidence="10">Arginine biosynthesis bifunctional protein ArgJ beta chain</fullName>
        </recommendedName>
    </component>
</protein>
<dbReference type="AlphaFoldDB" id="G7E1Q5"/>
<sequence length="460" mass="49400">MKRRLARVGWQQRRSFTPTTSVPPNKQKFLLDPAEATFPRGFLASGVHCGIKKSSALDLSLIVSSTPASAAACFTRNFFQAAPVQISREVLRSQAGIARALVVNSGCANAVTGQQGLKDARAMSDRVNRWLQTGTHDRSKPDASQTTPEGTGTLVMSTGVIGQTLPMSRISAGIESAFRTMSSSYEAWTEAARGFMTTDTFPKLKTRAFQLGGKEVRLVGIDKGAGMIHPNMGPPKATMLGMIATDAAIAPSALQDALTHAIDRSFNSISVDGDLSTNDTVIALANGQAQSAPIDSTSSSDYELFRDELTQFSIDLASLVVRDGEGATKFVKVSVEEAPTYAGAHTIAATISRSSLIKCALHGADANWGRILCAVGYSSPDFEIDPMKVSLSFIPHDGTEPLRLLVKGEPAHFDEDRAHKMLLEDEIEIRVQLGLGDQSAAYYTCDLSKEYISINADYRS</sequence>
<comment type="function">
    <text evidence="10">Catalyzes two activities which are involved in the cyclic version of arginine biosynthesis: the synthesis of acetylglutamate from glutamate and acetyl-CoA, and of ornithine by transacetylation between acetylornithine and glutamate.</text>
</comment>
<keyword evidence="5 10" id="KW-0808">Transferase</keyword>
<dbReference type="Gene3D" id="3.60.70.12">
    <property type="entry name" value="L-amino peptidase D-ALA esterase/amidase"/>
    <property type="match status" value="1"/>
</dbReference>
<dbReference type="Pfam" id="PF01960">
    <property type="entry name" value="ArgJ"/>
    <property type="match status" value="1"/>
</dbReference>
<dbReference type="FunFam" id="3.60.70.12:FF:000002">
    <property type="entry name" value="Arginine biosynthesis bifunctional protein ArgJ, mitochondrial"/>
    <property type="match status" value="1"/>
</dbReference>
<dbReference type="STRING" id="764103.G7E1Q5"/>
<keyword evidence="3 10" id="KW-0055">Arginine biosynthesis</keyword>
<evidence type="ECO:0000256" key="1">
    <source>
        <dbReference type="ARBA" id="ARBA00004305"/>
    </source>
</evidence>
<dbReference type="EMBL" id="BABT02000106">
    <property type="protein sequence ID" value="GAA96765.1"/>
    <property type="molecule type" value="Genomic_DNA"/>
</dbReference>
<feature type="binding site" evidence="10">
    <location>
        <position position="223"/>
    </location>
    <ligand>
        <name>substrate</name>
    </ligand>
</feature>
<evidence type="ECO:0000256" key="8">
    <source>
        <dbReference type="ARBA" id="ARBA00023268"/>
    </source>
</evidence>